<organism evidence="2">
    <name type="scientific">Ananas comosus var. bracteatus</name>
    <name type="common">red pineapple</name>
    <dbReference type="NCBI Taxonomy" id="296719"/>
    <lineage>
        <taxon>Eukaryota</taxon>
        <taxon>Viridiplantae</taxon>
        <taxon>Streptophyta</taxon>
        <taxon>Embryophyta</taxon>
        <taxon>Tracheophyta</taxon>
        <taxon>Spermatophyta</taxon>
        <taxon>Magnoliopsida</taxon>
        <taxon>Liliopsida</taxon>
        <taxon>Poales</taxon>
        <taxon>Bromeliaceae</taxon>
        <taxon>Bromelioideae</taxon>
        <taxon>Ananas</taxon>
    </lineage>
</organism>
<evidence type="ECO:0000256" key="1">
    <source>
        <dbReference type="SAM" id="MobiDB-lite"/>
    </source>
</evidence>
<feature type="compositionally biased region" description="Low complexity" evidence="1">
    <location>
        <begin position="135"/>
        <end position="152"/>
    </location>
</feature>
<protein>
    <submittedName>
        <fullName evidence="2">Uncharacterized protein</fullName>
    </submittedName>
</protein>
<proteinExistence type="predicted"/>
<dbReference type="AlphaFoldDB" id="A0A6V7QEA6"/>
<feature type="region of interest" description="Disordered" evidence="1">
    <location>
        <begin position="260"/>
        <end position="297"/>
    </location>
</feature>
<feature type="compositionally biased region" description="Basic residues" evidence="1">
    <location>
        <begin position="106"/>
        <end position="119"/>
    </location>
</feature>
<feature type="compositionally biased region" description="Polar residues" evidence="1">
    <location>
        <begin position="198"/>
        <end position="209"/>
    </location>
</feature>
<reference evidence="2" key="1">
    <citation type="submission" date="2020-07" db="EMBL/GenBank/DDBJ databases">
        <authorList>
            <person name="Lin J."/>
        </authorList>
    </citation>
    <scope>NUCLEOTIDE SEQUENCE</scope>
</reference>
<feature type="compositionally biased region" description="Basic and acidic residues" evidence="1">
    <location>
        <begin position="287"/>
        <end position="297"/>
    </location>
</feature>
<feature type="region of interest" description="Disordered" evidence="1">
    <location>
        <begin position="40"/>
        <end position="67"/>
    </location>
</feature>
<sequence>MVSACINSSVAMSPEAFGAPAKIPGAYGWISPRVSFSGDFAGDESSAAAPRSPEKPDPDGSLKDLPDFEFRLDDPVAMLPADELISNGRLVPLQVAAAERREGGYGRRRRRRRRRRGSRRCSDPRPTRSRRGRPSARAGPAAAPPLAAAVRGGAEGRAEPDAAGRGGGGDAAPPPPSRGPSVDSPRLNAAGKVVFQSLERSSSSPSTFNGGPRVKHRGIERSYSANVRVAPVLNVPVCSLRGSGKGPSVFALGTLFSSSSLRREREASSSSSSSSSAVAMARGGSRSKMEKDKASGH</sequence>
<dbReference type="PANTHER" id="PTHR31722">
    <property type="entry name" value="OS06G0675200 PROTEIN"/>
    <property type="match status" value="1"/>
</dbReference>
<feature type="region of interest" description="Disordered" evidence="1">
    <location>
        <begin position="101"/>
        <end position="215"/>
    </location>
</feature>
<dbReference type="PANTHER" id="PTHR31722:SF0">
    <property type="entry name" value="OS06G0675200 PROTEIN"/>
    <property type="match status" value="1"/>
</dbReference>
<accession>A0A6V7QEA6</accession>
<dbReference type="EMBL" id="LR862135">
    <property type="protein sequence ID" value="CAD1841483.1"/>
    <property type="molecule type" value="Genomic_DNA"/>
</dbReference>
<name>A0A6V7QEA6_ANACO</name>
<feature type="compositionally biased region" description="Basic and acidic residues" evidence="1">
    <location>
        <begin position="52"/>
        <end position="67"/>
    </location>
</feature>
<evidence type="ECO:0000313" key="2">
    <source>
        <dbReference type="EMBL" id="CAD1841483.1"/>
    </source>
</evidence>
<feature type="compositionally biased region" description="Low complexity" evidence="1">
    <location>
        <begin position="268"/>
        <end position="286"/>
    </location>
</feature>
<gene>
    <name evidence="2" type="ORF">CB5_LOCUS24694</name>
</gene>